<accession>A0ABN7WUX5</accession>
<gene>
    <name evidence="2" type="ORF">GMARGA_LOCUS35226</name>
</gene>
<evidence type="ECO:0000313" key="2">
    <source>
        <dbReference type="EMBL" id="CAG8841060.1"/>
    </source>
</evidence>
<name>A0ABN7WUX5_GIGMA</name>
<evidence type="ECO:0000313" key="3">
    <source>
        <dbReference type="Proteomes" id="UP000789901"/>
    </source>
</evidence>
<dbReference type="EMBL" id="CAJVQB010064599">
    <property type="protein sequence ID" value="CAG8841060.1"/>
    <property type="molecule type" value="Genomic_DNA"/>
</dbReference>
<dbReference type="Proteomes" id="UP000789901">
    <property type="component" value="Unassembled WGS sequence"/>
</dbReference>
<sequence length="114" mass="13378">QLASYKLGEPPFDEIFEPDCQTLQTWWKALDDVYDHLSTLAIKILNITLHSASSYFRRYIKYDILNLEESFNLNNEFFGGKGEKNNNELDNENVVEKDPNYNYDVNSLVDEMFP</sequence>
<keyword evidence="3" id="KW-1185">Reference proteome</keyword>
<evidence type="ECO:0000256" key="1">
    <source>
        <dbReference type="SAM" id="MobiDB-lite"/>
    </source>
</evidence>
<reference evidence="2 3" key="1">
    <citation type="submission" date="2021-06" db="EMBL/GenBank/DDBJ databases">
        <authorList>
            <person name="Kallberg Y."/>
            <person name="Tangrot J."/>
            <person name="Rosling A."/>
        </authorList>
    </citation>
    <scope>NUCLEOTIDE SEQUENCE [LARGE SCALE GENOMIC DNA]</scope>
    <source>
        <strain evidence="2 3">120-4 pot B 10/14</strain>
    </source>
</reference>
<comment type="caution">
    <text evidence="2">The sequence shown here is derived from an EMBL/GenBank/DDBJ whole genome shotgun (WGS) entry which is preliminary data.</text>
</comment>
<organism evidence="2 3">
    <name type="scientific">Gigaspora margarita</name>
    <dbReference type="NCBI Taxonomy" id="4874"/>
    <lineage>
        <taxon>Eukaryota</taxon>
        <taxon>Fungi</taxon>
        <taxon>Fungi incertae sedis</taxon>
        <taxon>Mucoromycota</taxon>
        <taxon>Glomeromycotina</taxon>
        <taxon>Glomeromycetes</taxon>
        <taxon>Diversisporales</taxon>
        <taxon>Gigasporaceae</taxon>
        <taxon>Gigaspora</taxon>
    </lineage>
</organism>
<protein>
    <submittedName>
        <fullName evidence="2">25638_t:CDS:1</fullName>
    </submittedName>
</protein>
<proteinExistence type="predicted"/>
<feature type="region of interest" description="Disordered" evidence="1">
    <location>
        <begin position="78"/>
        <end position="100"/>
    </location>
</feature>
<feature type="non-terminal residue" evidence="2">
    <location>
        <position position="1"/>
    </location>
</feature>